<dbReference type="GO" id="GO:2000558">
    <property type="term" value="P:positive regulation of immunoglobulin production in mucosal tissue"/>
    <property type="evidence" value="ECO:0000266"/>
    <property type="project" value="RGD"/>
</dbReference>
<dbReference type="GO" id="GO:0006955">
    <property type="term" value="P:immune response"/>
    <property type="evidence" value="ECO:0000318"/>
    <property type="project" value="GO_Central"/>
</dbReference>
<dbReference type="GO" id="GO:0002313">
    <property type="term" value="P:mature B cell differentiation involved in immune response"/>
    <property type="evidence" value="ECO:0000266"/>
    <property type="project" value="RGD"/>
</dbReference>
<reference evidence="5" key="3">
    <citation type="submission" date="2025-09" db="UniProtKB">
        <authorList>
            <consortium name="Ensembl"/>
        </authorList>
    </citation>
    <scope>IDENTIFICATION</scope>
    <source>
        <strain evidence="5">Brown Norway</strain>
    </source>
</reference>
<dbReference type="HOGENOM" id="CLU_096525_0_0_1"/>
<dbReference type="GlyGen" id="M0RB05">
    <property type="glycosylation" value="1 site"/>
</dbReference>
<evidence type="ECO:0000313" key="5">
    <source>
        <dbReference type="Ensembl" id="ENSRNOP00000066726.3"/>
    </source>
</evidence>
<dbReference type="Bgee" id="ENSRNOG00000045889">
    <property type="expression patterns" value="Expressed in spleen and 2 other cell types or tissues"/>
</dbReference>
<dbReference type="AGR" id="RGD:1591144"/>
<sequence>MRCLPLFFSAMLAACVFSEEQTEGITIAYKVLEVYPRSRRVLITCDIREAPRPITYSLIASRGVLVAKKIVRDYTPASFNINITLKSSPDLLTYSCQAASNLGTYGPSSRLQMYSELWTKPVSQLQADFVLRDGDSGPTAELSCLASSGSPPITYRLVGNDGRVLAQQRPLHGKPANFSLPLSETSSGFQCVAENSISVDSSALILLPPAEARSELVTTLTGELPLAPTCILAGSLISIVVITSGMLNLTRL</sequence>
<dbReference type="GO" id="GO:0004888">
    <property type="term" value="F:transmembrane signaling receptor activity"/>
    <property type="evidence" value="ECO:0000318"/>
    <property type="project" value="GO_Central"/>
</dbReference>
<keyword evidence="6" id="KW-1185">Reference proteome</keyword>
<dbReference type="InterPro" id="IPR040878">
    <property type="entry name" value="IL-40-like_Ig"/>
</dbReference>
<dbReference type="GO" id="GO:0009897">
    <property type="term" value="C:external side of plasma membrane"/>
    <property type="evidence" value="ECO:0000318"/>
    <property type="project" value="GO_Central"/>
</dbReference>
<dbReference type="RGD" id="1591144">
    <property type="gene designation" value="C10h17orf99"/>
</dbReference>
<dbReference type="Pfam" id="PF17736">
    <property type="entry name" value="Ig_C17orf99"/>
    <property type="match status" value="2"/>
</dbReference>
<feature type="chain" id="PRO_5035266060" evidence="3">
    <location>
        <begin position="19"/>
        <end position="252"/>
    </location>
</feature>
<dbReference type="Proteomes" id="UP000002494">
    <property type="component" value="Chromosome 10"/>
</dbReference>
<dbReference type="AlphaFoldDB" id="M0RB05"/>
<dbReference type="GeneID" id="688282"/>
<dbReference type="Ensembl" id="ENSRNOT00000074899.4">
    <property type="protein sequence ID" value="ENSRNOP00000066726.3"/>
    <property type="gene ID" value="ENSRNOG00000045889.4"/>
</dbReference>
<dbReference type="PaxDb" id="10116-ENSRNOP00000066726"/>
<dbReference type="InParanoid" id="M0RB05"/>
<evidence type="ECO:0000313" key="7">
    <source>
        <dbReference type="RGD" id="1591144"/>
    </source>
</evidence>
<proteinExistence type="predicted"/>
<dbReference type="RefSeq" id="XP_038943429.1">
    <property type="nucleotide sequence ID" value="XM_039087501.2"/>
</dbReference>
<reference evidence="5" key="2">
    <citation type="submission" date="2025-08" db="UniProtKB">
        <authorList>
            <consortium name="Ensembl"/>
        </authorList>
    </citation>
    <scope>IDENTIFICATION</scope>
    <source>
        <strain evidence="5">Brown Norway</strain>
    </source>
</reference>
<dbReference type="GO" id="GO:0007166">
    <property type="term" value="P:cell surface receptor signaling pathway"/>
    <property type="evidence" value="ECO:0000318"/>
    <property type="project" value="GO_Central"/>
</dbReference>
<name>M0RB05_RAT</name>
<protein>
    <submittedName>
        <fullName evidence="5">Smilar to human chromosome 17 open reading frame 99</fullName>
    </submittedName>
</protein>
<reference evidence="5" key="1">
    <citation type="submission" date="2024-01" db="EMBL/GenBank/DDBJ databases">
        <title>GRCr8: a new rat reference genome assembly contstructed from accurate long reads and long range scaffolding.</title>
        <authorList>
            <person name="Doris P.A."/>
            <person name="Kalbfleisch T."/>
            <person name="Li K."/>
            <person name="Howe K."/>
            <person name="Wood J."/>
        </authorList>
    </citation>
    <scope>NUCLEOTIDE SEQUENCE [LARGE SCALE GENOMIC DNA]</scope>
    <source>
        <strain evidence="5">Brown Norway</strain>
    </source>
</reference>
<gene>
    <name evidence="5 7" type="primary">C10h17orf99</name>
    <name evidence="7" type="synonym">LOC688282</name>
</gene>
<feature type="signal peptide" evidence="3">
    <location>
        <begin position="1"/>
        <end position="18"/>
    </location>
</feature>
<dbReference type="OrthoDB" id="9524734at2759"/>
<organism evidence="5 6">
    <name type="scientific">Rattus norvegicus</name>
    <name type="common">Rat</name>
    <dbReference type="NCBI Taxonomy" id="10116"/>
    <lineage>
        <taxon>Eukaryota</taxon>
        <taxon>Metazoa</taxon>
        <taxon>Chordata</taxon>
        <taxon>Craniata</taxon>
        <taxon>Vertebrata</taxon>
        <taxon>Euteleostomi</taxon>
        <taxon>Mammalia</taxon>
        <taxon>Eutheria</taxon>
        <taxon>Euarchontoglires</taxon>
        <taxon>Glires</taxon>
        <taxon>Rodentia</taxon>
        <taxon>Myomorpha</taxon>
        <taxon>Muroidea</taxon>
        <taxon>Muridae</taxon>
        <taxon>Murinae</taxon>
        <taxon>Rattus</taxon>
    </lineage>
</organism>
<dbReference type="GO" id="GO:0005615">
    <property type="term" value="C:extracellular space"/>
    <property type="evidence" value="ECO:0000266"/>
    <property type="project" value="RGD"/>
</dbReference>
<dbReference type="KEGG" id="rno:688282"/>
<feature type="domain" description="IL-40-like Ig" evidence="4">
    <location>
        <begin position="24"/>
        <end position="117"/>
    </location>
</feature>
<dbReference type="OMA" id="AEMSCWA"/>
<dbReference type="PROSITE" id="PS51257">
    <property type="entry name" value="PROKAR_LIPOPROTEIN"/>
    <property type="match status" value="1"/>
</dbReference>
<keyword evidence="1 3" id="KW-0732">Signal</keyword>
<dbReference type="CTD" id="688282"/>
<evidence type="ECO:0000256" key="3">
    <source>
        <dbReference type="SAM" id="SignalP"/>
    </source>
</evidence>
<evidence type="ECO:0000313" key="6">
    <source>
        <dbReference type="Proteomes" id="UP000002494"/>
    </source>
</evidence>
<feature type="domain" description="IL-40-like Ig" evidence="4">
    <location>
        <begin position="121"/>
        <end position="211"/>
    </location>
</feature>
<dbReference type="GeneTree" id="ENSGT01050000244808"/>
<evidence type="ECO:0000259" key="4">
    <source>
        <dbReference type="Pfam" id="PF17736"/>
    </source>
</evidence>
<evidence type="ECO:0000256" key="1">
    <source>
        <dbReference type="ARBA" id="ARBA00022729"/>
    </source>
</evidence>
<accession>M0RB05</accession>
<dbReference type="eggNOG" id="ENOG502SPUE">
    <property type="taxonomic scope" value="Eukaryota"/>
</dbReference>
<keyword evidence="2" id="KW-0325">Glycoprotein</keyword>
<dbReference type="VEuPathDB" id="HostDB:ENSRNOG00000045889"/>
<evidence type="ECO:0000256" key="2">
    <source>
        <dbReference type="ARBA" id="ARBA00023180"/>
    </source>
</evidence>